<evidence type="ECO:0000313" key="10">
    <source>
        <dbReference type="Proteomes" id="UP000279307"/>
    </source>
</evidence>
<dbReference type="Proteomes" id="UP000279307">
    <property type="component" value="Chromosome 5"/>
</dbReference>
<gene>
    <name evidence="9" type="ORF">DMN91_005216</name>
</gene>
<evidence type="ECO:0000256" key="3">
    <source>
        <dbReference type="ARBA" id="ARBA00022679"/>
    </source>
</evidence>
<comment type="cofactor">
    <cofactor evidence="2">
        <name>Mg(2+)</name>
        <dbReference type="ChEBI" id="CHEBI:18420"/>
    </cofactor>
</comment>
<dbReference type="InterPro" id="IPR054708">
    <property type="entry name" value="MTPAP-like_central"/>
</dbReference>
<sequence length="669" mass="78048">MRPTTTSSCTLPRRARRMSGQQSREHLTRRTIRYRPLSARVYRRIEYRVSTQRDDFRYKSNDIHCGFVCATRASCTAESSIYLKMALFSRANVNSFSLLYRCCKFSTGNVKFKSQDRILVSPKIQQNKARKQNNETVELDKSSPFDKEVIRRRDQACRSILVQVQSTDSYYDLQNYCIQFGYVLSMHHYQISKQHNYILVEFKNIESVKEIISHASLVNEDVIGSAKSSVFWFHKRNLVTSNNKKSNQRKLLFTENGCALLTEEDVAKLLYNAKSISGQIIDLYEMLKLDELETRLRFHTACHLEQCFSGFFQNMRVLPFGSSVNGFGRKRCDVDLVIVPDDTKKLSATNRLVFHTKPLKRDEKHEIKEFLGAIANAMHYFVPGTRSVRKILEARVPIIKFNYEYTHLECDLSTTNMSAVYMSELLYLYGEIDWRVRPLVMAIRQWARHQDVTSDSPGFWITNFSLTLMVLFYLQQKDILPSLNTLRLHATHNDIRYTKNGIDCTFLRDIKNLPHRYTYQLNQSSLEELFYGFFEYYSQFDFQKKGICIREGVPIRKPSHAALYITNPLETTLNVSRNVDIREVNHIIQKAYDAIYALETTNKSVTSCWGFMALLNMKTDSNIKGSKMKEEIQNFSRDDHSYEDTDKYEVNGIDSARSEVQEKETKEIV</sequence>
<keyword evidence="5" id="KW-0460">Magnesium</keyword>
<evidence type="ECO:0000256" key="6">
    <source>
        <dbReference type="SAM" id="MobiDB-lite"/>
    </source>
</evidence>
<name>A0A3L8DT43_OOCBI</name>
<dbReference type="OrthoDB" id="434989at2759"/>
<keyword evidence="3" id="KW-0808">Transferase</keyword>
<dbReference type="InterPro" id="IPR043519">
    <property type="entry name" value="NT_sf"/>
</dbReference>
<protein>
    <recommendedName>
        <fullName evidence="11">Poly(A) RNA polymerase, mitochondrial</fullName>
    </recommendedName>
</protein>
<dbReference type="CDD" id="cd05402">
    <property type="entry name" value="NT_PAP_TUTase"/>
    <property type="match status" value="1"/>
</dbReference>
<dbReference type="PANTHER" id="PTHR12271:SF133">
    <property type="entry name" value="POLY(A) RNA POLYMERASE, MITOCHONDRIAL"/>
    <property type="match status" value="1"/>
</dbReference>
<dbReference type="PANTHER" id="PTHR12271">
    <property type="entry name" value="POLY A POLYMERASE CID PAP -RELATED"/>
    <property type="match status" value="1"/>
</dbReference>
<dbReference type="EMBL" id="QOIP01000005">
    <property type="protein sequence ID" value="RLU22938.1"/>
    <property type="molecule type" value="Genomic_DNA"/>
</dbReference>
<evidence type="ECO:0000256" key="4">
    <source>
        <dbReference type="ARBA" id="ARBA00022723"/>
    </source>
</evidence>
<dbReference type="Gene3D" id="1.10.1410.10">
    <property type="match status" value="1"/>
</dbReference>
<feature type="region of interest" description="Disordered" evidence="6">
    <location>
        <begin position="1"/>
        <end position="27"/>
    </location>
</feature>
<feature type="domain" description="PAP-associated" evidence="7">
    <location>
        <begin position="526"/>
        <end position="559"/>
    </location>
</feature>
<dbReference type="GO" id="GO:0031123">
    <property type="term" value="P:RNA 3'-end processing"/>
    <property type="evidence" value="ECO:0007669"/>
    <property type="project" value="TreeGrafter"/>
</dbReference>
<feature type="domain" description="Poly(A) RNA polymerase mitochondrial-like central palm" evidence="8">
    <location>
        <begin position="276"/>
        <end position="430"/>
    </location>
</feature>
<dbReference type="AlphaFoldDB" id="A0A3L8DT43"/>
<organism evidence="9 10">
    <name type="scientific">Ooceraea biroi</name>
    <name type="common">Clonal raider ant</name>
    <name type="synonym">Cerapachys biroi</name>
    <dbReference type="NCBI Taxonomy" id="2015173"/>
    <lineage>
        <taxon>Eukaryota</taxon>
        <taxon>Metazoa</taxon>
        <taxon>Ecdysozoa</taxon>
        <taxon>Arthropoda</taxon>
        <taxon>Hexapoda</taxon>
        <taxon>Insecta</taxon>
        <taxon>Pterygota</taxon>
        <taxon>Neoptera</taxon>
        <taxon>Endopterygota</taxon>
        <taxon>Hymenoptera</taxon>
        <taxon>Apocrita</taxon>
        <taxon>Aculeata</taxon>
        <taxon>Formicoidea</taxon>
        <taxon>Formicidae</taxon>
        <taxon>Dorylinae</taxon>
        <taxon>Ooceraea</taxon>
    </lineage>
</organism>
<reference evidence="9 10" key="1">
    <citation type="journal article" date="2018" name="Genome Res.">
        <title>The genomic architecture and molecular evolution of ant odorant receptors.</title>
        <authorList>
            <person name="McKenzie S.K."/>
            <person name="Kronauer D.J.C."/>
        </authorList>
    </citation>
    <scope>NUCLEOTIDE SEQUENCE [LARGE SCALE GENOMIC DNA]</scope>
    <source>
        <strain evidence="9">Clonal line C1</strain>
    </source>
</reference>
<dbReference type="InterPro" id="IPR002058">
    <property type="entry name" value="PAP_assoc"/>
</dbReference>
<evidence type="ECO:0000259" key="8">
    <source>
        <dbReference type="Pfam" id="PF22600"/>
    </source>
</evidence>
<keyword evidence="4" id="KW-0479">Metal-binding</keyword>
<evidence type="ECO:0000256" key="1">
    <source>
        <dbReference type="ARBA" id="ARBA00001936"/>
    </source>
</evidence>
<accession>A0A3L8DT43</accession>
<dbReference type="Pfam" id="PF03828">
    <property type="entry name" value="PAP_assoc"/>
    <property type="match status" value="1"/>
</dbReference>
<feature type="compositionally biased region" description="Polar residues" evidence="6">
    <location>
        <begin position="1"/>
        <end position="10"/>
    </location>
</feature>
<proteinExistence type="predicted"/>
<comment type="caution">
    <text evidence="9">The sequence shown here is derived from an EMBL/GenBank/DDBJ whole genome shotgun (WGS) entry which is preliminary data.</text>
</comment>
<evidence type="ECO:0000259" key="7">
    <source>
        <dbReference type="Pfam" id="PF03828"/>
    </source>
</evidence>
<evidence type="ECO:0000256" key="2">
    <source>
        <dbReference type="ARBA" id="ARBA00001946"/>
    </source>
</evidence>
<dbReference type="SUPFAM" id="SSF81631">
    <property type="entry name" value="PAP/OAS1 substrate-binding domain"/>
    <property type="match status" value="1"/>
</dbReference>
<dbReference type="Pfam" id="PF22600">
    <property type="entry name" value="MTPAP-like_central"/>
    <property type="match status" value="1"/>
</dbReference>
<evidence type="ECO:0008006" key="11">
    <source>
        <dbReference type="Google" id="ProtNLM"/>
    </source>
</evidence>
<dbReference type="Gene3D" id="3.30.460.10">
    <property type="entry name" value="Beta Polymerase, domain 2"/>
    <property type="match status" value="1"/>
</dbReference>
<evidence type="ECO:0000313" key="9">
    <source>
        <dbReference type="EMBL" id="RLU22938.1"/>
    </source>
</evidence>
<comment type="cofactor">
    <cofactor evidence="1">
        <name>Mn(2+)</name>
        <dbReference type="ChEBI" id="CHEBI:29035"/>
    </cofactor>
</comment>
<evidence type="ECO:0000256" key="5">
    <source>
        <dbReference type="ARBA" id="ARBA00022842"/>
    </source>
</evidence>
<dbReference type="SUPFAM" id="SSF81301">
    <property type="entry name" value="Nucleotidyltransferase"/>
    <property type="match status" value="1"/>
</dbReference>
<dbReference type="GO" id="GO:0046872">
    <property type="term" value="F:metal ion binding"/>
    <property type="evidence" value="ECO:0007669"/>
    <property type="project" value="UniProtKB-KW"/>
</dbReference>
<dbReference type="GO" id="GO:1990817">
    <property type="term" value="F:poly(A) RNA polymerase activity"/>
    <property type="evidence" value="ECO:0007669"/>
    <property type="project" value="TreeGrafter"/>
</dbReference>